<dbReference type="GO" id="GO:0008381">
    <property type="term" value="F:mechanosensitive monoatomic ion channel activity"/>
    <property type="evidence" value="ECO:0007669"/>
    <property type="project" value="InterPro"/>
</dbReference>
<dbReference type="Gene3D" id="2.30.30.60">
    <property type="match status" value="1"/>
</dbReference>
<evidence type="ECO:0000259" key="7">
    <source>
        <dbReference type="Pfam" id="PF00924"/>
    </source>
</evidence>
<protein>
    <recommendedName>
        <fullName evidence="7">Mechanosensitive ion channel MscS domain-containing protein</fullName>
    </recommendedName>
</protein>
<evidence type="ECO:0000256" key="1">
    <source>
        <dbReference type="ARBA" id="ARBA00004141"/>
    </source>
</evidence>
<evidence type="ECO:0000256" key="3">
    <source>
        <dbReference type="ARBA" id="ARBA00022692"/>
    </source>
</evidence>
<sequence>MLVLDTELDAKIAQADSLSAGLSRLRESDHAAMLYRRDQHSVDMMSHAIQMIEKLESLPADNPTHIAVRARLSQKFRRVDDLIIQRLAEIDERIVAASESAATLSGAAVFTRQAYIKSLYSIRNQVLETMVDVIPARESLGIHSGEFREQAELTLFHHAERLVALLELSTAASLELARQRGLTPSDPSFLYAQTELQNQHETELAQLISITEALERLDVDTTSYRATIVKQRGVLSADLFKKDILKNIALEYWESVRATLGARSADVILNTLVILLILFAALWLSRFARRATNAALQRLNTTVSKLHKDILVSTSGVVIMGLGVLLALGQMGISLGPMLAGLGIAGFIVGFALQDSLANFAAGGMILIYRPFDVDDYVEVAGEIGLVKKMSLVTTTIHTFDNQTLVIPNNKIWGSVIKNVTAQRTLRVDLVFGITKV</sequence>
<dbReference type="InterPro" id="IPR010920">
    <property type="entry name" value="LSM_dom_sf"/>
</dbReference>
<gene>
    <name evidence="8" type="ORF">METZ01_LOCUS253689</name>
</gene>
<dbReference type="PANTHER" id="PTHR30221">
    <property type="entry name" value="SMALL-CONDUCTANCE MECHANOSENSITIVE CHANNEL"/>
    <property type="match status" value="1"/>
</dbReference>
<dbReference type="InterPro" id="IPR011014">
    <property type="entry name" value="MscS_channel_TM-2"/>
</dbReference>
<feature type="domain" description="Mechanosensitive ion channel MscS" evidence="7">
    <location>
        <begin position="355"/>
        <end position="421"/>
    </location>
</feature>
<evidence type="ECO:0000256" key="5">
    <source>
        <dbReference type="ARBA" id="ARBA00023136"/>
    </source>
</evidence>
<evidence type="ECO:0000256" key="2">
    <source>
        <dbReference type="ARBA" id="ARBA00008017"/>
    </source>
</evidence>
<keyword evidence="4 6" id="KW-1133">Transmembrane helix</keyword>
<dbReference type="InterPro" id="IPR045275">
    <property type="entry name" value="MscS_archaea/bacteria_type"/>
</dbReference>
<keyword evidence="5 6" id="KW-0472">Membrane</keyword>
<feature type="transmembrane region" description="Helical" evidence="6">
    <location>
        <begin position="309"/>
        <end position="329"/>
    </location>
</feature>
<dbReference type="GO" id="GO:0016020">
    <property type="term" value="C:membrane"/>
    <property type="evidence" value="ECO:0007669"/>
    <property type="project" value="UniProtKB-SubCell"/>
</dbReference>
<dbReference type="PANTHER" id="PTHR30221:SF1">
    <property type="entry name" value="SMALL-CONDUCTANCE MECHANOSENSITIVE CHANNEL"/>
    <property type="match status" value="1"/>
</dbReference>
<comment type="similarity">
    <text evidence="2">Belongs to the MscS (TC 1.A.23) family.</text>
</comment>
<comment type="subcellular location">
    <subcellularLocation>
        <location evidence="1">Membrane</location>
        <topology evidence="1">Multi-pass membrane protein</topology>
    </subcellularLocation>
</comment>
<keyword evidence="3 6" id="KW-0812">Transmembrane</keyword>
<proteinExistence type="inferred from homology"/>
<dbReference type="InterPro" id="IPR006685">
    <property type="entry name" value="MscS_channel_2nd"/>
</dbReference>
<dbReference type="SUPFAM" id="SSF50182">
    <property type="entry name" value="Sm-like ribonucleoproteins"/>
    <property type="match status" value="1"/>
</dbReference>
<accession>A0A382IN94</accession>
<evidence type="ECO:0000256" key="6">
    <source>
        <dbReference type="SAM" id="Phobius"/>
    </source>
</evidence>
<dbReference type="AlphaFoldDB" id="A0A382IN94"/>
<dbReference type="Gene3D" id="1.10.287.1260">
    <property type="match status" value="1"/>
</dbReference>
<feature type="non-terminal residue" evidence="8">
    <location>
        <position position="437"/>
    </location>
</feature>
<name>A0A382IN94_9ZZZZ</name>
<evidence type="ECO:0000256" key="4">
    <source>
        <dbReference type="ARBA" id="ARBA00022989"/>
    </source>
</evidence>
<dbReference type="SUPFAM" id="SSF82861">
    <property type="entry name" value="Mechanosensitive channel protein MscS (YggB), transmembrane region"/>
    <property type="match status" value="1"/>
</dbReference>
<dbReference type="EMBL" id="UINC01068306">
    <property type="protein sequence ID" value="SVC00835.1"/>
    <property type="molecule type" value="Genomic_DNA"/>
</dbReference>
<reference evidence="8" key="1">
    <citation type="submission" date="2018-05" db="EMBL/GenBank/DDBJ databases">
        <authorList>
            <person name="Lanie J.A."/>
            <person name="Ng W.-L."/>
            <person name="Kazmierczak K.M."/>
            <person name="Andrzejewski T.M."/>
            <person name="Davidsen T.M."/>
            <person name="Wayne K.J."/>
            <person name="Tettelin H."/>
            <person name="Glass J.I."/>
            <person name="Rusch D."/>
            <person name="Podicherti R."/>
            <person name="Tsui H.-C.T."/>
            <person name="Winkler M.E."/>
        </authorList>
    </citation>
    <scope>NUCLEOTIDE SEQUENCE</scope>
</reference>
<organism evidence="8">
    <name type="scientific">marine metagenome</name>
    <dbReference type="NCBI Taxonomy" id="408172"/>
    <lineage>
        <taxon>unclassified sequences</taxon>
        <taxon>metagenomes</taxon>
        <taxon>ecological metagenomes</taxon>
    </lineage>
</organism>
<feature type="transmembrane region" description="Helical" evidence="6">
    <location>
        <begin position="267"/>
        <end position="288"/>
    </location>
</feature>
<evidence type="ECO:0000313" key="8">
    <source>
        <dbReference type="EMBL" id="SVC00835.1"/>
    </source>
</evidence>
<dbReference type="InterPro" id="IPR023408">
    <property type="entry name" value="MscS_beta-dom_sf"/>
</dbReference>
<dbReference type="Pfam" id="PF00924">
    <property type="entry name" value="MS_channel_2nd"/>
    <property type="match status" value="1"/>
</dbReference>